<dbReference type="GO" id="GO:0044780">
    <property type="term" value="P:bacterial-type flagellum assembly"/>
    <property type="evidence" value="ECO:0007669"/>
    <property type="project" value="InterPro"/>
</dbReference>
<dbReference type="GO" id="GO:0005576">
    <property type="term" value="C:extracellular region"/>
    <property type="evidence" value="ECO:0007669"/>
    <property type="project" value="UniProtKB-SubCell"/>
</dbReference>
<dbReference type="SUPFAM" id="SSF64518">
    <property type="entry name" value="Phase 1 flagellin"/>
    <property type="match status" value="1"/>
</dbReference>
<organism evidence="10 11">
    <name type="scientific">Sphingomonas pokkalii</name>
    <dbReference type="NCBI Taxonomy" id="2175090"/>
    <lineage>
        <taxon>Bacteria</taxon>
        <taxon>Pseudomonadati</taxon>
        <taxon>Pseudomonadota</taxon>
        <taxon>Alphaproteobacteria</taxon>
        <taxon>Sphingomonadales</taxon>
        <taxon>Sphingomonadaceae</taxon>
        <taxon>Sphingomonas</taxon>
    </lineage>
</organism>
<dbReference type="Pfam" id="PF22638">
    <property type="entry name" value="FlgK_D1"/>
    <property type="match status" value="1"/>
</dbReference>
<dbReference type="Pfam" id="PF06429">
    <property type="entry name" value="Flg_bbr_C"/>
    <property type="match status" value="1"/>
</dbReference>
<feature type="domain" description="Flagellar basal body rod protein N-terminal" evidence="7">
    <location>
        <begin position="9"/>
        <end position="36"/>
    </location>
</feature>
<protein>
    <recommendedName>
        <fullName evidence="4">Flagellar hook-associated protein 1</fullName>
    </recommendedName>
</protein>
<name>A0A2U0SFX2_9SPHN</name>
<dbReference type="GO" id="GO:0009424">
    <property type="term" value="C:bacterial-type flagellum hook"/>
    <property type="evidence" value="ECO:0007669"/>
    <property type="project" value="InterPro"/>
</dbReference>
<comment type="subcellular location">
    <subcellularLocation>
        <location evidence="1">Bacterial flagellum basal body</location>
    </subcellularLocation>
    <subcellularLocation>
        <location evidence="2">Secreted</location>
    </subcellularLocation>
</comment>
<keyword evidence="10" id="KW-0966">Cell projection</keyword>
<dbReference type="InterPro" id="IPR053927">
    <property type="entry name" value="FlgK_helical"/>
</dbReference>
<evidence type="ECO:0000256" key="1">
    <source>
        <dbReference type="ARBA" id="ARBA00004117"/>
    </source>
</evidence>
<dbReference type="PANTHER" id="PTHR30033:SF2">
    <property type="entry name" value="FLAGELLAR HOOK PROTEIN"/>
    <property type="match status" value="1"/>
</dbReference>
<comment type="caution">
    <text evidence="10">The sequence shown here is derived from an EMBL/GenBank/DDBJ whole genome shotgun (WGS) entry which is preliminary data.</text>
</comment>
<feature type="domain" description="Flagellar hook-associated protein FlgK helical" evidence="9">
    <location>
        <begin position="89"/>
        <end position="322"/>
    </location>
</feature>
<keyword evidence="11" id="KW-1185">Reference proteome</keyword>
<sequence>MALNDILGTAVSGLAAAQAGLRAVSNNIANVGVAGYAREKVSLTTTVVSGQISGVKVGEPERVADRFLEATVYRRAGDAGRAEVTSGYLDRLQSLLGEPGAKSGLPARLDAINASAIAMTGSQSSAQTVAVFTGDVEDALASMKQTTNDVESLRADVESEVGYSVDKINTLLKRIHDLNGTVSQATGLGRSASGAADQRMNAIEELSGLIAVNVRDQADGRVSIETQAGQLLLDTRLRQLDYPNMAAGSSQTTYPDIKIRFANANGTLGAETGEKLSSAAVGGKLGGLLDLRDRALPSFSEQMGVLFNGLAETLNRVSNTNTTVPAPQNLTGRVTGLLGGDLHGFKGAATFAVTAKDGTMVNKVTVDFSDTSLVTINDVVSRINAGLGSDASAAIDPTTGVLKFTATNSTNGVAIAQVDGNPSDRGGVGFSQFFGMNDLIRSDSSSLVPSGFKQDGSDPHGFQTGQSAQIVLRDASGLALTSYTLQPQTGQNFGAIISDLNGSPLSEFGSFRIDDRGRVRFDPKTAVSGAVLSVSADSTNRSGTGRTFSSLMGLSGLSAGLNVAEVRSDIAADSSKMPLAKLNATAAIGAKALGTGDTRGATAFVNELQKTIDLGKDGVTTIGRFSTQLLGRAGLEASQASNRLDDANARKADAVNRRDSYSGVNIDEELSQMVVLQNSYSAAARIMTTASQMYDTLLQMVR</sequence>
<proteinExistence type="inferred from homology"/>
<comment type="similarity">
    <text evidence="3">Belongs to the flagella basal body rod proteins family.</text>
</comment>
<evidence type="ECO:0000313" key="11">
    <source>
        <dbReference type="Proteomes" id="UP000245890"/>
    </source>
</evidence>
<dbReference type="PRINTS" id="PR01005">
    <property type="entry name" value="FLGHOOKAP1"/>
</dbReference>
<keyword evidence="10" id="KW-0969">Cilium</keyword>
<keyword evidence="10" id="KW-0282">Flagellum</keyword>
<dbReference type="Proteomes" id="UP000245890">
    <property type="component" value="Unassembled WGS sequence"/>
</dbReference>
<dbReference type="PANTHER" id="PTHR30033">
    <property type="entry name" value="FLAGELLAR HOOK-ASSOCIATED PROTEIN 1"/>
    <property type="match status" value="1"/>
</dbReference>
<dbReference type="Pfam" id="PF00460">
    <property type="entry name" value="Flg_bb_rod"/>
    <property type="match status" value="1"/>
</dbReference>
<evidence type="ECO:0000256" key="6">
    <source>
        <dbReference type="ARBA" id="ARBA00023143"/>
    </source>
</evidence>
<dbReference type="RefSeq" id="WP_116469673.1">
    <property type="nucleotide sequence ID" value="NZ_QENQ01000001.1"/>
</dbReference>
<reference evidence="10 11" key="1">
    <citation type="submission" date="2018-05" db="EMBL/GenBank/DDBJ databases">
        <title>Description of Sphingomonas pokkalii sp nov, isolated from the rhizosphere of saline tolerant pokkali rice and its draft genome analysis.</title>
        <authorList>
            <person name="Menon R."/>
            <person name="Kumari S."/>
            <person name="Rameshkumar N."/>
        </authorList>
    </citation>
    <scope>NUCLEOTIDE SEQUENCE [LARGE SCALE GENOMIC DNA]</scope>
    <source>
        <strain evidence="10 11">L3B27</strain>
    </source>
</reference>
<dbReference type="InterPro" id="IPR001444">
    <property type="entry name" value="Flag_bb_rod_N"/>
</dbReference>
<evidence type="ECO:0000259" key="9">
    <source>
        <dbReference type="Pfam" id="PF22638"/>
    </source>
</evidence>
<dbReference type="GO" id="GO:0005198">
    <property type="term" value="F:structural molecule activity"/>
    <property type="evidence" value="ECO:0007669"/>
    <property type="project" value="InterPro"/>
</dbReference>
<evidence type="ECO:0000259" key="7">
    <source>
        <dbReference type="Pfam" id="PF00460"/>
    </source>
</evidence>
<dbReference type="EMBL" id="QENQ01000001">
    <property type="protein sequence ID" value="PVX30260.1"/>
    <property type="molecule type" value="Genomic_DNA"/>
</dbReference>
<keyword evidence="6" id="KW-0975">Bacterial flagellum</keyword>
<dbReference type="InterPro" id="IPR002371">
    <property type="entry name" value="FlgK"/>
</dbReference>
<evidence type="ECO:0000256" key="5">
    <source>
        <dbReference type="ARBA" id="ARBA00022525"/>
    </source>
</evidence>
<dbReference type="GO" id="GO:0009425">
    <property type="term" value="C:bacterial-type flagellum basal body"/>
    <property type="evidence" value="ECO:0007669"/>
    <property type="project" value="UniProtKB-SubCell"/>
</dbReference>
<evidence type="ECO:0000256" key="4">
    <source>
        <dbReference type="ARBA" id="ARBA00016244"/>
    </source>
</evidence>
<accession>A0A2U0SFX2</accession>
<keyword evidence="5" id="KW-0964">Secreted</keyword>
<evidence type="ECO:0000259" key="8">
    <source>
        <dbReference type="Pfam" id="PF06429"/>
    </source>
</evidence>
<feature type="domain" description="Flagellar basal-body/hook protein C-terminal" evidence="8">
    <location>
        <begin position="661"/>
        <end position="700"/>
    </location>
</feature>
<dbReference type="OrthoDB" id="7181295at2"/>
<dbReference type="AlphaFoldDB" id="A0A2U0SFX2"/>
<dbReference type="InterPro" id="IPR010930">
    <property type="entry name" value="Flg_bb/hook_C_dom"/>
</dbReference>
<evidence type="ECO:0000256" key="2">
    <source>
        <dbReference type="ARBA" id="ARBA00004613"/>
    </source>
</evidence>
<evidence type="ECO:0000313" key="10">
    <source>
        <dbReference type="EMBL" id="PVX30260.1"/>
    </source>
</evidence>
<evidence type="ECO:0000256" key="3">
    <source>
        <dbReference type="ARBA" id="ARBA00009677"/>
    </source>
</evidence>
<gene>
    <name evidence="10" type="ORF">DD559_13715</name>
</gene>